<evidence type="ECO:0000313" key="3">
    <source>
        <dbReference type="Proteomes" id="UP000008461"/>
    </source>
</evidence>
<organism evidence="2 3">
    <name type="scientific">Haliscomenobacter hydrossis (strain ATCC 27775 / DSM 1100 / LMG 10767 / O)</name>
    <dbReference type="NCBI Taxonomy" id="760192"/>
    <lineage>
        <taxon>Bacteria</taxon>
        <taxon>Pseudomonadati</taxon>
        <taxon>Bacteroidota</taxon>
        <taxon>Saprospiria</taxon>
        <taxon>Saprospirales</taxon>
        <taxon>Haliscomenobacteraceae</taxon>
        <taxon>Haliscomenobacter</taxon>
    </lineage>
</organism>
<evidence type="ECO:0000256" key="1">
    <source>
        <dbReference type="SAM" id="Coils"/>
    </source>
</evidence>
<name>F4KV02_HALH1</name>
<evidence type="ECO:0000313" key="2">
    <source>
        <dbReference type="EMBL" id="AEE48178.1"/>
    </source>
</evidence>
<dbReference type="AlphaFoldDB" id="F4KV02"/>
<dbReference type="KEGG" id="hhy:Halhy_0266"/>
<keyword evidence="1" id="KW-0175">Coiled coil</keyword>
<protein>
    <submittedName>
        <fullName evidence="2">Uncharacterized protein</fullName>
    </submittedName>
</protein>
<keyword evidence="3" id="KW-1185">Reference proteome</keyword>
<reference evidence="2 3" key="1">
    <citation type="journal article" date="2011" name="Stand. Genomic Sci.">
        <title>Complete genome sequence of Haliscomenobacter hydrossis type strain (O).</title>
        <authorList>
            <consortium name="US DOE Joint Genome Institute (JGI-PGF)"/>
            <person name="Daligault H."/>
            <person name="Lapidus A."/>
            <person name="Zeytun A."/>
            <person name="Nolan M."/>
            <person name="Lucas S."/>
            <person name="Del Rio T.G."/>
            <person name="Tice H."/>
            <person name="Cheng J.F."/>
            <person name="Tapia R."/>
            <person name="Han C."/>
            <person name="Goodwin L."/>
            <person name="Pitluck S."/>
            <person name="Liolios K."/>
            <person name="Pagani I."/>
            <person name="Ivanova N."/>
            <person name="Huntemann M."/>
            <person name="Mavromatis K."/>
            <person name="Mikhailova N."/>
            <person name="Pati A."/>
            <person name="Chen A."/>
            <person name="Palaniappan K."/>
            <person name="Land M."/>
            <person name="Hauser L."/>
            <person name="Brambilla E.M."/>
            <person name="Rohde M."/>
            <person name="Verbarg S."/>
            <person name="Goker M."/>
            <person name="Bristow J."/>
            <person name="Eisen J.A."/>
            <person name="Markowitz V."/>
            <person name="Hugenholtz P."/>
            <person name="Kyrpides N.C."/>
            <person name="Klenk H.P."/>
            <person name="Woyke T."/>
        </authorList>
    </citation>
    <scope>NUCLEOTIDE SEQUENCE [LARGE SCALE GENOMIC DNA]</scope>
    <source>
        <strain evidence="3">ATCC 27775 / DSM 1100 / LMG 10767 / O</strain>
    </source>
</reference>
<dbReference type="HOGENOM" id="CLU_1287330_0_0_10"/>
<proteinExistence type="predicted"/>
<accession>F4KV02</accession>
<sequence length="214" mass="25636">MYIKLEPHPRQVELAIKYYVSVEKLFKGYRNDSLLFVDTSNVYFLYELQINGRWDFFWANVNFVYDDKDNLNSITILPQIKCDYEREKNEKIYPGISALWAIEDCKKYYKSVCHSFLATYEERYGKFQQTQNDTRADNISVYARYLKKVGNKRMEIIFRRYLIQFPHETIEPYILYNTVKGHESDVLELQKEQLKLEENNSKAQDSLISINPDI</sequence>
<dbReference type="STRING" id="760192.Halhy_0266"/>
<gene>
    <name evidence="2" type="ordered locus">Halhy_0266</name>
</gene>
<reference key="2">
    <citation type="submission" date="2011-04" db="EMBL/GenBank/DDBJ databases">
        <title>Complete sequence of chromosome of Haliscomenobacter hydrossis DSM 1100.</title>
        <authorList>
            <consortium name="US DOE Joint Genome Institute (JGI-PGF)"/>
            <person name="Lucas S."/>
            <person name="Han J."/>
            <person name="Lapidus A."/>
            <person name="Bruce D."/>
            <person name="Goodwin L."/>
            <person name="Pitluck S."/>
            <person name="Peters L."/>
            <person name="Kyrpides N."/>
            <person name="Mavromatis K."/>
            <person name="Ivanova N."/>
            <person name="Ovchinnikova G."/>
            <person name="Pagani I."/>
            <person name="Daligault H."/>
            <person name="Detter J.C."/>
            <person name="Han C."/>
            <person name="Land M."/>
            <person name="Hauser L."/>
            <person name="Markowitz V."/>
            <person name="Cheng J.-F."/>
            <person name="Hugenholtz P."/>
            <person name="Woyke T."/>
            <person name="Wu D."/>
            <person name="Verbarg S."/>
            <person name="Frueling A."/>
            <person name="Brambilla E."/>
            <person name="Klenk H.-P."/>
            <person name="Eisen J.A."/>
        </authorList>
    </citation>
    <scope>NUCLEOTIDE SEQUENCE</scope>
    <source>
        <strain>DSM 1100</strain>
    </source>
</reference>
<dbReference type="Proteomes" id="UP000008461">
    <property type="component" value="Chromosome"/>
</dbReference>
<dbReference type="RefSeq" id="WP_013762742.1">
    <property type="nucleotide sequence ID" value="NC_015510.1"/>
</dbReference>
<dbReference type="EMBL" id="CP002691">
    <property type="protein sequence ID" value="AEE48178.1"/>
    <property type="molecule type" value="Genomic_DNA"/>
</dbReference>
<feature type="coiled-coil region" evidence="1">
    <location>
        <begin position="179"/>
        <end position="206"/>
    </location>
</feature>